<accession>A0ABU7XU28</accession>
<comment type="caution">
    <text evidence="1">The sequence shown here is derived from an EMBL/GenBank/DDBJ whole genome shotgun (WGS) entry which is preliminary data.</text>
</comment>
<name>A0ABU7XU28_9FLAO</name>
<gene>
    <name evidence="1" type="ORF">N1F79_12570</name>
</gene>
<evidence type="ECO:0000313" key="1">
    <source>
        <dbReference type="EMBL" id="MEF3833969.1"/>
    </source>
</evidence>
<proteinExistence type="predicted"/>
<evidence type="ECO:0000313" key="2">
    <source>
        <dbReference type="Proteomes" id="UP001337305"/>
    </source>
</evidence>
<sequence length="110" mass="12692">MPQINNSNFIVFRKEESTFIEKEHEAVGFSYQYLFGKQMSSLSFEAALLDVASYSKRKKVTTDAYEFKYVLSEECYYLIGEEEVLLKQGNNLNGLAAYSSFFGNTFFIIN</sequence>
<dbReference type="EMBL" id="JAODOP010000004">
    <property type="protein sequence ID" value="MEF3833969.1"/>
    <property type="molecule type" value="Genomic_DNA"/>
</dbReference>
<dbReference type="Proteomes" id="UP001337305">
    <property type="component" value="Unassembled WGS sequence"/>
</dbReference>
<reference evidence="1 2" key="1">
    <citation type="submission" date="2022-09" db="EMBL/GenBank/DDBJ databases">
        <title>Genome sequencing of Flavivirga sp. MEBiC05379.</title>
        <authorList>
            <person name="Oh H.-M."/>
            <person name="Kwon K.K."/>
            <person name="Park M.J."/>
            <person name="Yang S.-H."/>
        </authorList>
    </citation>
    <scope>NUCLEOTIDE SEQUENCE [LARGE SCALE GENOMIC DNA]</scope>
    <source>
        <strain evidence="1 2">MEBiC05379</strain>
    </source>
</reference>
<protein>
    <submittedName>
        <fullName evidence="1">Uncharacterized protein</fullName>
    </submittedName>
</protein>
<keyword evidence="2" id="KW-1185">Reference proteome</keyword>
<dbReference type="RefSeq" id="WP_303306307.1">
    <property type="nucleotide sequence ID" value="NZ_JAODOP010000004.1"/>
</dbReference>
<dbReference type="InterPro" id="IPR011051">
    <property type="entry name" value="RmlC_Cupin_sf"/>
</dbReference>
<organism evidence="1 2">
    <name type="scientific">Flavivirga spongiicola</name>
    <dbReference type="NCBI Taxonomy" id="421621"/>
    <lineage>
        <taxon>Bacteria</taxon>
        <taxon>Pseudomonadati</taxon>
        <taxon>Bacteroidota</taxon>
        <taxon>Flavobacteriia</taxon>
        <taxon>Flavobacteriales</taxon>
        <taxon>Flavobacteriaceae</taxon>
        <taxon>Flavivirga</taxon>
    </lineage>
</organism>
<dbReference type="SUPFAM" id="SSF51182">
    <property type="entry name" value="RmlC-like cupins"/>
    <property type="match status" value="1"/>
</dbReference>